<name>A0A1V8RJT7_9HYPH</name>
<reference evidence="2 3" key="1">
    <citation type="journal article" date="2016" name="Int. J. Syst. Evol. Microbiol.">
        <title>Pseudaminobacter manganicus sp. nov., isolated from sludge of a manganese mine.</title>
        <authorList>
            <person name="Li J."/>
            <person name="Huang J."/>
            <person name="Liao S."/>
            <person name="Wang G."/>
        </authorList>
    </citation>
    <scope>NUCLEOTIDE SEQUENCE [LARGE SCALE GENOMIC DNA]</scope>
    <source>
        <strain evidence="2 3">JH-7</strain>
    </source>
</reference>
<dbReference type="Pfam" id="PF00403">
    <property type="entry name" value="HMA"/>
    <property type="match status" value="1"/>
</dbReference>
<dbReference type="SUPFAM" id="SSF55008">
    <property type="entry name" value="HMA, heavy metal-associated domain"/>
    <property type="match status" value="1"/>
</dbReference>
<accession>A0A1V8RJT7</accession>
<sequence length="65" mass="6997">MQFDIQNMSCGGCVRSVTKAIQSVDPVAKVTPDLSNRKIVVLSEQSREAIEAALAKAGYPAIPHR</sequence>
<dbReference type="InterPro" id="IPR036163">
    <property type="entry name" value="HMA_dom_sf"/>
</dbReference>
<evidence type="ECO:0000313" key="2">
    <source>
        <dbReference type="EMBL" id="OQM73472.1"/>
    </source>
</evidence>
<proteinExistence type="predicted"/>
<dbReference type="RefSeq" id="WP_080921790.1">
    <property type="nucleotide sequence ID" value="NZ_MDET01000059.1"/>
</dbReference>
<evidence type="ECO:0000259" key="1">
    <source>
        <dbReference type="PROSITE" id="PS50846"/>
    </source>
</evidence>
<protein>
    <recommendedName>
        <fullName evidence="1">HMA domain-containing protein</fullName>
    </recommendedName>
</protein>
<comment type="caution">
    <text evidence="2">The sequence shown here is derived from an EMBL/GenBank/DDBJ whole genome shotgun (WGS) entry which is preliminary data.</text>
</comment>
<dbReference type="CDD" id="cd00371">
    <property type="entry name" value="HMA"/>
    <property type="match status" value="1"/>
</dbReference>
<dbReference type="GO" id="GO:0046872">
    <property type="term" value="F:metal ion binding"/>
    <property type="evidence" value="ECO:0007669"/>
    <property type="project" value="InterPro"/>
</dbReference>
<evidence type="ECO:0000313" key="3">
    <source>
        <dbReference type="Proteomes" id="UP000191905"/>
    </source>
</evidence>
<feature type="domain" description="HMA" evidence="1">
    <location>
        <begin position="1"/>
        <end position="62"/>
    </location>
</feature>
<dbReference type="PROSITE" id="PS50846">
    <property type="entry name" value="HMA_2"/>
    <property type="match status" value="1"/>
</dbReference>
<dbReference type="InterPro" id="IPR006121">
    <property type="entry name" value="HMA_dom"/>
</dbReference>
<dbReference type="AlphaFoldDB" id="A0A1V8RJT7"/>
<gene>
    <name evidence="2" type="ORF">BFN67_09050</name>
</gene>
<dbReference type="STRING" id="1873176.BFN67_09050"/>
<dbReference type="Gene3D" id="3.30.70.100">
    <property type="match status" value="1"/>
</dbReference>
<dbReference type="OrthoDB" id="9801832at2"/>
<keyword evidence="3" id="KW-1185">Reference proteome</keyword>
<dbReference type="EMBL" id="MDET01000059">
    <property type="protein sequence ID" value="OQM73472.1"/>
    <property type="molecule type" value="Genomic_DNA"/>
</dbReference>
<organism evidence="2 3">
    <name type="scientific">Manganibacter manganicus</name>
    <dbReference type="NCBI Taxonomy" id="1873176"/>
    <lineage>
        <taxon>Bacteria</taxon>
        <taxon>Pseudomonadati</taxon>
        <taxon>Pseudomonadota</taxon>
        <taxon>Alphaproteobacteria</taxon>
        <taxon>Hyphomicrobiales</taxon>
        <taxon>Phyllobacteriaceae</taxon>
        <taxon>Manganibacter</taxon>
    </lineage>
</organism>
<dbReference type="Proteomes" id="UP000191905">
    <property type="component" value="Unassembled WGS sequence"/>
</dbReference>